<organism evidence="1 2">
    <name type="scientific">Linum trigynum</name>
    <dbReference type="NCBI Taxonomy" id="586398"/>
    <lineage>
        <taxon>Eukaryota</taxon>
        <taxon>Viridiplantae</taxon>
        <taxon>Streptophyta</taxon>
        <taxon>Embryophyta</taxon>
        <taxon>Tracheophyta</taxon>
        <taxon>Spermatophyta</taxon>
        <taxon>Magnoliopsida</taxon>
        <taxon>eudicotyledons</taxon>
        <taxon>Gunneridae</taxon>
        <taxon>Pentapetalae</taxon>
        <taxon>rosids</taxon>
        <taxon>fabids</taxon>
        <taxon>Malpighiales</taxon>
        <taxon>Linaceae</taxon>
        <taxon>Linum</taxon>
    </lineage>
</organism>
<dbReference type="EMBL" id="OZ034814">
    <property type="protein sequence ID" value="CAL1360916.1"/>
    <property type="molecule type" value="Genomic_DNA"/>
</dbReference>
<accession>A0AAV2CZD4</accession>
<keyword evidence="2" id="KW-1185">Reference proteome</keyword>
<name>A0AAV2CZD4_9ROSI</name>
<proteinExistence type="predicted"/>
<evidence type="ECO:0000313" key="1">
    <source>
        <dbReference type="EMBL" id="CAL1360916.1"/>
    </source>
</evidence>
<protein>
    <submittedName>
        <fullName evidence="1">Uncharacterized protein</fullName>
    </submittedName>
</protein>
<dbReference type="AlphaFoldDB" id="A0AAV2CZD4"/>
<dbReference type="Proteomes" id="UP001497516">
    <property type="component" value="Chromosome 10"/>
</dbReference>
<sequence length="139" mass="16102">MVYQLLEQLHYLNEISTAISHQDWRTLLTIEDPTYTELVWDFYTTFHYHPKAAMDSLAVTLRLGGRQRQLIIDGLAYAMGIQYHPFSHHEVEIPNPSDWKMAKCNHLLKRSIAGLGFNVNPSPRCDDYSVSSYYLAVKL</sequence>
<reference evidence="1 2" key="1">
    <citation type="submission" date="2024-04" db="EMBL/GenBank/DDBJ databases">
        <authorList>
            <person name="Fracassetti M."/>
        </authorList>
    </citation>
    <scope>NUCLEOTIDE SEQUENCE [LARGE SCALE GENOMIC DNA]</scope>
</reference>
<evidence type="ECO:0000313" key="2">
    <source>
        <dbReference type="Proteomes" id="UP001497516"/>
    </source>
</evidence>
<gene>
    <name evidence="1" type="ORF">LTRI10_LOCUS8318</name>
</gene>